<name>A0A914KQT7_MELIC</name>
<protein>
    <submittedName>
        <fullName evidence="2">Uncharacterized protein</fullName>
    </submittedName>
</protein>
<organism evidence="1 2">
    <name type="scientific">Meloidogyne incognita</name>
    <name type="common">Southern root-knot nematode worm</name>
    <name type="synonym">Oxyuris incognita</name>
    <dbReference type="NCBI Taxonomy" id="6306"/>
    <lineage>
        <taxon>Eukaryota</taxon>
        <taxon>Metazoa</taxon>
        <taxon>Ecdysozoa</taxon>
        <taxon>Nematoda</taxon>
        <taxon>Chromadorea</taxon>
        <taxon>Rhabditida</taxon>
        <taxon>Tylenchina</taxon>
        <taxon>Tylenchomorpha</taxon>
        <taxon>Tylenchoidea</taxon>
        <taxon>Meloidogynidae</taxon>
        <taxon>Meloidogyninae</taxon>
        <taxon>Meloidogyne</taxon>
        <taxon>Meloidogyne incognita group</taxon>
    </lineage>
</organism>
<sequence>MSPSPKACHVYLHSAIHCEVNLAETLTKLVHQFLWQRLSSKRSKLTTSVANTQNTS</sequence>
<evidence type="ECO:0000313" key="1">
    <source>
        <dbReference type="Proteomes" id="UP000887563"/>
    </source>
</evidence>
<evidence type="ECO:0000313" key="2">
    <source>
        <dbReference type="WBParaSite" id="Minc3s00059g03063"/>
    </source>
</evidence>
<dbReference type="AlphaFoldDB" id="A0A914KQT7"/>
<accession>A0A914KQT7</accession>
<reference evidence="2" key="1">
    <citation type="submission" date="2022-11" db="UniProtKB">
        <authorList>
            <consortium name="WormBaseParasite"/>
        </authorList>
    </citation>
    <scope>IDENTIFICATION</scope>
</reference>
<keyword evidence="1" id="KW-1185">Reference proteome</keyword>
<dbReference type="Proteomes" id="UP000887563">
    <property type="component" value="Unplaced"/>
</dbReference>
<proteinExistence type="predicted"/>
<dbReference type="WBParaSite" id="Minc3s00059g03063">
    <property type="protein sequence ID" value="Minc3s00059g03063"/>
    <property type="gene ID" value="Minc3s00059g03063"/>
</dbReference>